<dbReference type="PANTHER" id="PTHR16165:SF5">
    <property type="entry name" value="NXPE FAMILY MEMBER 3"/>
    <property type="match status" value="1"/>
</dbReference>
<dbReference type="AlphaFoldDB" id="A0A8B7YYZ3"/>
<reference evidence="5" key="1">
    <citation type="submission" date="2025-08" db="UniProtKB">
        <authorList>
            <consortium name="RefSeq"/>
        </authorList>
    </citation>
    <scope>IDENTIFICATION</scope>
</reference>
<keyword evidence="2" id="KW-0472">Membrane</keyword>
<keyword evidence="4" id="KW-1185">Reference proteome</keyword>
<dbReference type="InterPro" id="IPR014756">
    <property type="entry name" value="Ig_E-set"/>
</dbReference>
<dbReference type="Pfam" id="PF24536">
    <property type="entry name" value="NXPE4_C"/>
    <property type="match status" value="1"/>
</dbReference>
<keyword evidence="2" id="KW-1133">Transmembrane helix</keyword>
<dbReference type="KEGG" id="aplc:110983555"/>
<dbReference type="RefSeq" id="XP_022098569.1">
    <property type="nucleotide sequence ID" value="XM_022242877.1"/>
</dbReference>
<dbReference type="InterPro" id="IPR013783">
    <property type="entry name" value="Ig-like_fold"/>
</dbReference>
<dbReference type="OrthoDB" id="2112051at2759"/>
<feature type="transmembrane region" description="Helical" evidence="2">
    <location>
        <begin position="34"/>
        <end position="53"/>
    </location>
</feature>
<dbReference type="PANTHER" id="PTHR16165">
    <property type="entry name" value="NXPE FAMILY MEMBER"/>
    <property type="match status" value="1"/>
</dbReference>
<dbReference type="Proteomes" id="UP000694845">
    <property type="component" value="Unplaced"/>
</dbReference>
<dbReference type="OMA" id="VHPKEAC"/>
<proteinExistence type="inferred from homology"/>
<evidence type="ECO:0000256" key="2">
    <source>
        <dbReference type="SAM" id="Phobius"/>
    </source>
</evidence>
<dbReference type="InterPro" id="IPR057106">
    <property type="entry name" value="NXPE4_C"/>
</dbReference>
<dbReference type="Gene3D" id="2.60.40.10">
    <property type="entry name" value="Immunoglobulins"/>
    <property type="match status" value="1"/>
</dbReference>
<evidence type="ECO:0000313" key="5">
    <source>
        <dbReference type="RefSeq" id="XP_022098569.1"/>
    </source>
</evidence>
<comment type="similarity">
    <text evidence="1">Belongs to the NXPE family.</text>
</comment>
<gene>
    <name evidence="5" type="primary">LOC110983555</name>
</gene>
<evidence type="ECO:0000256" key="1">
    <source>
        <dbReference type="ARBA" id="ARBA00005431"/>
    </source>
</evidence>
<dbReference type="Pfam" id="PF06312">
    <property type="entry name" value="Neurexophilin"/>
    <property type="match status" value="1"/>
</dbReference>
<dbReference type="SUPFAM" id="SSF81296">
    <property type="entry name" value="E set domains"/>
    <property type="match status" value="1"/>
</dbReference>
<organism evidence="4 5">
    <name type="scientific">Acanthaster planci</name>
    <name type="common">Crown-of-thorns starfish</name>
    <dbReference type="NCBI Taxonomy" id="133434"/>
    <lineage>
        <taxon>Eukaryota</taxon>
        <taxon>Metazoa</taxon>
        <taxon>Echinodermata</taxon>
        <taxon>Eleutherozoa</taxon>
        <taxon>Asterozoa</taxon>
        <taxon>Asteroidea</taxon>
        <taxon>Valvatacea</taxon>
        <taxon>Valvatida</taxon>
        <taxon>Acanthasteridae</taxon>
        <taxon>Acanthaster</taxon>
    </lineage>
</organism>
<accession>A0A8B7YYZ3</accession>
<evidence type="ECO:0000259" key="3">
    <source>
        <dbReference type="Pfam" id="PF24536"/>
    </source>
</evidence>
<evidence type="ECO:0000313" key="4">
    <source>
        <dbReference type="Proteomes" id="UP000694845"/>
    </source>
</evidence>
<feature type="domain" description="NXPE C-terminal" evidence="3">
    <location>
        <begin position="340"/>
        <end position="567"/>
    </location>
</feature>
<dbReference type="InterPro" id="IPR026845">
    <property type="entry name" value="NXPH/NXPE"/>
</dbReference>
<protein>
    <submittedName>
        <fullName evidence="5">NXPE family member 1-like</fullName>
    </submittedName>
</protein>
<dbReference type="GeneID" id="110983555"/>
<name>A0A8B7YYZ3_ACAPL</name>
<sequence>MEQVREFSWKGLTVLAKMDEETEFLTTLPRKSRFVVLLLLCFCFVTFVFLYALSPRSTVHSIDDLKKAWHMGQYNIHRLNIEEKTLKSPSNITHAQSSIYRFDHSSGLVVSKGDILRLVIEARDVAGKRTTTGGDMWYATLNSLNPKASTAGKVVDNGDGTYEVTFYVGWEGVARIDIILVHPKEACTFVEQKVWPAEDRVVWLGTYKAKREPRNKEYTQTCVLRRNETDWGNMCEYWYPKQIGETLLICGKPTDKKRWTCNDLNALKSLDARIELAASELIEGKEYLFDNENIMQIVEDGPKHIKIEGMKRQQVVEALPPCRPGLKAPSSEGYWLNDQWHSLRCQNFQWGANASKSQEASWCLRGKEVYFLGDTTARQWFEAFQESIGLKFFLRNDDAHYRFFRHHPSLNLSVLYQARPLLMTSFQVPFEEVQFEVDLLDSLKNTKCNYIVLLSPWSDTNWDRASFTERLNLMKDAIERLTVRCPEARVVVRGPHPVEHTTFKSSTYAENILLLKIRDLMAKIFRYSSASFLDVWDMGLAYPSPNKRDMPNEVIQQGVNLFMSYVCQNRKKYTE</sequence>
<keyword evidence="2" id="KW-0812">Transmembrane</keyword>